<dbReference type="GeneID" id="17777127"/>
<dbReference type="Proteomes" id="UP000018643">
    <property type="component" value="Segment"/>
</dbReference>
<evidence type="ECO:0000313" key="2">
    <source>
        <dbReference type="EMBL" id="AGR89066.1"/>
    </source>
</evidence>
<reference evidence="1 3" key="1">
    <citation type="journal article" date="2013" name="Antimicrob. Agents Chemother.">
        <title>Predicting in vivo efficacy of therapeutic bacteriophages used to treat pulmonary infections.</title>
        <authorList>
            <person name="Henry M."/>
            <person name="Lavigne R."/>
            <person name="Debarbieux L."/>
        </authorList>
    </citation>
    <scope>NUCLEOTIDE SEQUENCE [LARGE SCALE GENOMIC DNA]</scope>
</reference>
<dbReference type="RefSeq" id="YP_008858135.1">
    <property type="nucleotide sequence ID" value="NC_022974.1"/>
</dbReference>
<evidence type="ECO:0000313" key="3">
    <source>
        <dbReference type="Proteomes" id="UP000018643"/>
    </source>
</evidence>
<protein>
    <submittedName>
        <fullName evidence="1">Uncharacterized protein</fullName>
    </submittedName>
</protein>
<accession>V5JWF3</accession>
<dbReference type="KEGG" id="vg:17777129"/>
<dbReference type="GeneID" id="17777129"/>
<proteinExistence type="predicted"/>
<dbReference type="KEGG" id="vg:17777127"/>
<sequence length="65" mass="7164">MGYTIDVFQGLIAWDAMGRVMGFLAGDILLLGWGMVTQLDWLELCGDPGMQCRYTMGHDHGQAVT</sequence>
<evidence type="ECO:0000313" key="1">
    <source>
        <dbReference type="EMBL" id="AGR89064.1"/>
    </source>
</evidence>
<dbReference type="EMBL" id="KC862295">
    <property type="protein sequence ID" value="AGR89064.1"/>
    <property type="molecule type" value="Genomic_DNA"/>
</dbReference>
<dbReference type="EMBL" id="KC862295">
    <property type="protein sequence ID" value="AGR89066.1"/>
    <property type="molecule type" value="Genomic_DNA"/>
</dbReference>
<dbReference type="RefSeq" id="YP_008858133.1">
    <property type="nucleotide sequence ID" value="NC_022974.1"/>
</dbReference>
<name>V5JWF3_9CAUD</name>
<organism evidence="1 3">
    <name type="scientific">Pseudomonas phage CHA_P1</name>
    <dbReference type="NCBI Taxonomy" id="1327965"/>
    <lineage>
        <taxon>Viruses</taxon>
        <taxon>Duplodnaviria</taxon>
        <taxon>Heunggongvirae</taxon>
        <taxon>Uroviricota</taxon>
        <taxon>Caudoviricetes</taxon>
        <taxon>Vandenendeviridae</taxon>
        <taxon>Nankokuvirus</taxon>
        <taxon>Nankokuvirus PAKP3</taxon>
    </lineage>
</organism>
<gene>
    <name evidence="1" type="ORF">CHA_P10110c</name>
    <name evidence="2" type="ORF">CHA_P10112c</name>
</gene>